<sequence>MAPGADRAAADDAGVASTAAQFWNDGADHHLLHLIGHARNGEDDLFTHGTHKSRSGAGLLRDASCADRDKGLTQVVARHAASARSEHLEQEFDDFLVLFQRNAHNLGDDISRDVILGRPESATHDDSIAAVERNTQCHGDAVPVVTNLRLQEAVDAGECELLADP</sequence>
<name>A0A6J5YG47_9ZZZZ</name>
<accession>A0A6J5YG47</accession>
<organism evidence="1">
    <name type="scientific">freshwater metagenome</name>
    <dbReference type="NCBI Taxonomy" id="449393"/>
    <lineage>
        <taxon>unclassified sequences</taxon>
        <taxon>metagenomes</taxon>
        <taxon>ecological metagenomes</taxon>
    </lineage>
</organism>
<reference evidence="1" key="1">
    <citation type="submission" date="2020-05" db="EMBL/GenBank/DDBJ databases">
        <authorList>
            <person name="Chiriac C."/>
            <person name="Salcher M."/>
            <person name="Ghai R."/>
            <person name="Kavagutti S V."/>
        </authorList>
    </citation>
    <scope>NUCLEOTIDE SEQUENCE</scope>
</reference>
<dbReference type="EMBL" id="CAEMXZ010000212">
    <property type="protein sequence ID" value="CAB4324753.1"/>
    <property type="molecule type" value="Genomic_DNA"/>
</dbReference>
<gene>
    <name evidence="1" type="ORF">UFOPK1392_02529</name>
</gene>
<dbReference type="AlphaFoldDB" id="A0A6J5YG47"/>
<proteinExistence type="predicted"/>
<evidence type="ECO:0000313" key="1">
    <source>
        <dbReference type="EMBL" id="CAB4324753.1"/>
    </source>
</evidence>
<protein>
    <submittedName>
        <fullName evidence="1">Unannotated protein</fullName>
    </submittedName>
</protein>